<comment type="caution">
    <text evidence="4">The sequence shown here is derived from an EMBL/GenBank/DDBJ whole genome shotgun (WGS) entry which is preliminary data.</text>
</comment>
<dbReference type="Pfam" id="PF13439">
    <property type="entry name" value="Glyco_transf_4"/>
    <property type="match status" value="1"/>
</dbReference>
<dbReference type="PANTHER" id="PTHR45947">
    <property type="entry name" value="SULFOQUINOVOSYL TRANSFERASE SQD2"/>
    <property type="match status" value="1"/>
</dbReference>
<name>A0A538SG90_UNCEI</name>
<feature type="compositionally biased region" description="Basic and acidic residues" evidence="1">
    <location>
        <begin position="1"/>
        <end position="24"/>
    </location>
</feature>
<dbReference type="InterPro" id="IPR050194">
    <property type="entry name" value="Glycosyltransferase_grp1"/>
</dbReference>
<protein>
    <submittedName>
        <fullName evidence="4">Glycosyltransferase family 4 protein</fullName>
    </submittedName>
</protein>
<feature type="region of interest" description="Disordered" evidence="1">
    <location>
        <begin position="1"/>
        <end position="25"/>
    </location>
</feature>
<dbReference type="AlphaFoldDB" id="A0A538SG90"/>
<evidence type="ECO:0000313" key="4">
    <source>
        <dbReference type="EMBL" id="TMQ50385.1"/>
    </source>
</evidence>
<gene>
    <name evidence="4" type="ORF">E6K73_07970</name>
</gene>
<evidence type="ECO:0000259" key="3">
    <source>
        <dbReference type="Pfam" id="PF13439"/>
    </source>
</evidence>
<accession>A0A538SG90</accession>
<reference evidence="4 5" key="1">
    <citation type="journal article" date="2019" name="Nat. Microbiol.">
        <title>Mediterranean grassland soil C-N compound turnover is dependent on rainfall and depth, and is mediated by genomically divergent microorganisms.</title>
        <authorList>
            <person name="Diamond S."/>
            <person name="Andeer P.F."/>
            <person name="Li Z."/>
            <person name="Crits-Christoph A."/>
            <person name="Burstein D."/>
            <person name="Anantharaman K."/>
            <person name="Lane K.R."/>
            <person name="Thomas B.C."/>
            <person name="Pan C."/>
            <person name="Northen T.R."/>
            <person name="Banfield J.F."/>
        </authorList>
    </citation>
    <scope>NUCLEOTIDE SEQUENCE [LARGE SCALE GENOMIC DNA]</scope>
    <source>
        <strain evidence="4">WS_3</strain>
    </source>
</reference>
<feature type="domain" description="Glycosyltransferase subfamily 4-like N-terminal" evidence="3">
    <location>
        <begin position="38"/>
        <end position="209"/>
    </location>
</feature>
<proteinExistence type="predicted"/>
<dbReference type="Gene3D" id="3.40.50.2000">
    <property type="entry name" value="Glycogen Phosphorylase B"/>
    <property type="match status" value="2"/>
</dbReference>
<dbReference type="Pfam" id="PF00534">
    <property type="entry name" value="Glycos_transf_1"/>
    <property type="match status" value="1"/>
</dbReference>
<evidence type="ECO:0000259" key="2">
    <source>
        <dbReference type="Pfam" id="PF00534"/>
    </source>
</evidence>
<dbReference type="InterPro" id="IPR028098">
    <property type="entry name" value="Glyco_trans_4-like_N"/>
</dbReference>
<dbReference type="GO" id="GO:0016758">
    <property type="term" value="F:hexosyltransferase activity"/>
    <property type="evidence" value="ECO:0007669"/>
    <property type="project" value="TreeGrafter"/>
</dbReference>
<keyword evidence="4" id="KW-0808">Transferase</keyword>
<feature type="domain" description="Glycosyl transferase family 1" evidence="2">
    <location>
        <begin position="220"/>
        <end position="383"/>
    </location>
</feature>
<dbReference type="CDD" id="cd03808">
    <property type="entry name" value="GT4_CapM-like"/>
    <property type="match status" value="1"/>
</dbReference>
<evidence type="ECO:0000313" key="5">
    <source>
        <dbReference type="Proteomes" id="UP000320184"/>
    </source>
</evidence>
<dbReference type="InterPro" id="IPR001296">
    <property type="entry name" value="Glyco_trans_1"/>
</dbReference>
<evidence type="ECO:0000256" key="1">
    <source>
        <dbReference type="SAM" id="MobiDB-lite"/>
    </source>
</evidence>
<dbReference type="SUPFAM" id="SSF53756">
    <property type="entry name" value="UDP-Glycosyltransferase/glycogen phosphorylase"/>
    <property type="match status" value="1"/>
</dbReference>
<organism evidence="4 5">
    <name type="scientific">Eiseniibacteriota bacterium</name>
    <dbReference type="NCBI Taxonomy" id="2212470"/>
    <lineage>
        <taxon>Bacteria</taxon>
        <taxon>Candidatus Eiseniibacteriota</taxon>
    </lineage>
</organism>
<sequence>MSSSRPEKTQPAESRARHGPPPRDHRARVLRIVGRLNIGGPALHVINLGRRLDPIRFQQVLVVGSEQEGEGSLLTQARSQGIEPVVLREMVTALTPQPRDLVALVKLCRLIRRTKPDIVHTHTAKAGFLGRVAAWLCGVPVIVHTYHGHVLRGYFGPVTTGLIRNLERLLGFVTDRVVTVSPQLKSELAAHGVARPEKICVIPLGLELEPFVSSPRKGGELRRELGLAATDPLVGIVGRIVPIKNHTLFLHAAARIVRRFDRCGFVVVGDGPLRRQTEEIARELGIGDRVWFLGWRFDLPRVYSDLDALVVSSDNEGTPVAAIEAMAAGCPVVATRVGGLPDLVLHEFTGLLVPPGDSEALAVAVMRVLNEPELVGRMTTEARALAPRRFGADRLAQDMATLYEELLATK</sequence>
<dbReference type="PANTHER" id="PTHR45947:SF3">
    <property type="entry name" value="SULFOQUINOVOSYL TRANSFERASE SQD2"/>
    <property type="match status" value="1"/>
</dbReference>
<dbReference type="EMBL" id="VBOT01000101">
    <property type="protein sequence ID" value="TMQ50385.1"/>
    <property type="molecule type" value="Genomic_DNA"/>
</dbReference>
<dbReference type="Proteomes" id="UP000320184">
    <property type="component" value="Unassembled WGS sequence"/>
</dbReference>